<comment type="subcellular location">
    <subcellularLocation>
        <location evidence="1">Cytoplasm</location>
        <location evidence="1">Cytosol</location>
    </subcellularLocation>
</comment>
<accession>A0A6I1FUV4</accession>
<evidence type="ECO:0000313" key="9">
    <source>
        <dbReference type="Proteomes" id="UP000429595"/>
    </source>
</evidence>
<comment type="caution">
    <text evidence="8">The sequence shown here is derived from an EMBL/GenBank/DDBJ whole genome shotgun (WGS) entry which is preliminary data.</text>
</comment>
<evidence type="ECO:0000256" key="1">
    <source>
        <dbReference type="ARBA" id="ARBA00004514"/>
    </source>
</evidence>
<proteinExistence type="inferred from homology"/>
<name>A0A6I1FUV4_9BACI</name>
<dbReference type="Proteomes" id="UP000429595">
    <property type="component" value="Unassembled WGS sequence"/>
</dbReference>
<dbReference type="Pfam" id="PF05400">
    <property type="entry name" value="FliT"/>
    <property type="match status" value="1"/>
</dbReference>
<keyword evidence="8" id="KW-0966">Cell projection</keyword>
<reference evidence="8 9" key="1">
    <citation type="submission" date="2019-10" db="EMBL/GenBank/DDBJ databases">
        <title>Bacillus aerolatum sp. nov., isolated from bioaerosol of sport playgrounds.</title>
        <authorList>
            <person name="Chen P."/>
            <person name="Zhang G."/>
        </authorList>
    </citation>
    <scope>NUCLEOTIDE SEQUENCE [LARGE SCALE GENOMIC DNA]</scope>
    <source>
        <strain evidence="8 9">CX253</strain>
    </source>
</reference>
<gene>
    <name evidence="8" type="ORF">F9802_09875</name>
</gene>
<evidence type="ECO:0000256" key="3">
    <source>
        <dbReference type="ARBA" id="ARBA00022795"/>
    </source>
</evidence>
<dbReference type="EMBL" id="WEIO01000005">
    <property type="protein sequence ID" value="KAB7706503.1"/>
    <property type="molecule type" value="Genomic_DNA"/>
</dbReference>
<organism evidence="8 9">
    <name type="scientific">Bacillus aerolatus</name>
    <dbReference type="NCBI Taxonomy" id="2653354"/>
    <lineage>
        <taxon>Bacteria</taxon>
        <taxon>Bacillati</taxon>
        <taxon>Bacillota</taxon>
        <taxon>Bacilli</taxon>
        <taxon>Bacillales</taxon>
        <taxon>Bacillaceae</taxon>
        <taxon>Bacillus</taxon>
    </lineage>
</organism>
<keyword evidence="3" id="KW-1005">Bacterial flagellum biogenesis</keyword>
<keyword evidence="8" id="KW-0969">Cilium</keyword>
<keyword evidence="9" id="KW-1185">Reference proteome</keyword>
<evidence type="ECO:0000256" key="5">
    <source>
        <dbReference type="ARBA" id="ARBA00093765"/>
    </source>
</evidence>
<evidence type="ECO:0000256" key="7">
    <source>
        <dbReference type="ARBA" id="ARBA00093797"/>
    </source>
</evidence>
<dbReference type="AlphaFoldDB" id="A0A6I1FUV4"/>
<evidence type="ECO:0000256" key="6">
    <source>
        <dbReference type="ARBA" id="ARBA00093785"/>
    </source>
</evidence>
<keyword evidence="2" id="KW-0963">Cytoplasm</keyword>
<evidence type="ECO:0000256" key="2">
    <source>
        <dbReference type="ARBA" id="ARBA00022490"/>
    </source>
</evidence>
<keyword evidence="8" id="KW-0282">Flagellum</keyword>
<dbReference type="RefSeq" id="WP_152151453.1">
    <property type="nucleotide sequence ID" value="NZ_WEIO01000005.1"/>
</dbReference>
<comment type="similarity">
    <text evidence="6">Belongs to the bacillales FliT family.</text>
</comment>
<sequence length="114" mass="13066">MSAVKACYEVTEKLFQLVIHPPADRDEAVAAIEELLEKRQALLAGIQPPFKEEEQRLGREMVERNAVIDSQLRKLKEAIQKDMQGLTKKKDSVNKYVNPYASMQLDGVFYDKKN</sequence>
<protein>
    <recommendedName>
        <fullName evidence="7">Flagellar protein FliT</fullName>
    </recommendedName>
</protein>
<keyword evidence="4" id="KW-0143">Chaperone</keyword>
<evidence type="ECO:0000256" key="4">
    <source>
        <dbReference type="ARBA" id="ARBA00023186"/>
    </source>
</evidence>
<dbReference type="InterPro" id="IPR008622">
    <property type="entry name" value="FliT"/>
</dbReference>
<comment type="function">
    <text evidence="5">May act as an export chaperone for the filament capping protein FliD.</text>
</comment>
<evidence type="ECO:0000313" key="8">
    <source>
        <dbReference type="EMBL" id="KAB7706503.1"/>
    </source>
</evidence>